<protein>
    <submittedName>
        <fullName evidence="1">Uncharacterized protein</fullName>
    </submittedName>
</protein>
<accession>A0A078KU39</accession>
<proteinExistence type="predicted"/>
<sequence>MFRVLSSSLGRAAREVAIETTRTVVATGIGIATYQAGSSTYNFFNKLTAESAPKKDTAAAELFRDRLTPSI</sequence>
<dbReference type="RefSeq" id="WP_043873013.1">
    <property type="nucleotide sequence ID" value="NZ_CCVW01000001.1"/>
</dbReference>
<dbReference type="STRING" id="1034943.BN59_00756"/>
<organism evidence="1 2">
    <name type="scientific">Legionella massiliensis</name>
    <dbReference type="NCBI Taxonomy" id="1034943"/>
    <lineage>
        <taxon>Bacteria</taxon>
        <taxon>Pseudomonadati</taxon>
        <taxon>Pseudomonadota</taxon>
        <taxon>Gammaproteobacteria</taxon>
        <taxon>Legionellales</taxon>
        <taxon>Legionellaceae</taxon>
        <taxon>Legionella</taxon>
    </lineage>
</organism>
<keyword evidence="2" id="KW-1185">Reference proteome</keyword>
<dbReference type="Proteomes" id="UP000044071">
    <property type="component" value="Unassembled WGS sequence"/>
</dbReference>
<dbReference type="EMBL" id="CCSB01000001">
    <property type="protein sequence ID" value="CDZ76487.1"/>
    <property type="molecule type" value="Genomic_DNA"/>
</dbReference>
<name>A0A078KU39_9GAMM</name>
<reference evidence="1 2" key="1">
    <citation type="submission" date="2014-06" db="EMBL/GenBank/DDBJ databases">
        <authorList>
            <person name="Urmite Genomes Urmite Genomes"/>
        </authorList>
    </citation>
    <scope>NUCLEOTIDE SEQUENCE [LARGE SCALE GENOMIC DNA]</scope>
</reference>
<gene>
    <name evidence="1" type="ORF">BN59_00756</name>
</gene>
<evidence type="ECO:0000313" key="1">
    <source>
        <dbReference type="EMBL" id="CDZ76487.1"/>
    </source>
</evidence>
<evidence type="ECO:0000313" key="2">
    <source>
        <dbReference type="Proteomes" id="UP000044071"/>
    </source>
</evidence>
<dbReference type="AlphaFoldDB" id="A0A078KU39"/>